<evidence type="ECO:0000313" key="2">
    <source>
        <dbReference type="EMBL" id="MCK8785130.1"/>
    </source>
</evidence>
<sequence length="208" mass="21202">MSGAMQGGRPPAGAPAGPGKLAVPFPPLRPRLELDQAAEAIVGDVGDAATALERLLAGNRLVESARLCAHALPRREAVWWACMCARGVPDPALAPADLAALEAAEAWVRRPDEPARRAAMAAAQATGFRSPEAWAAVGAFWSGGSMAPEGAPAVPPAEHFTGAAIAGAVVMASVRVKPERSEQRLARFVASARDIAAGGAGRLPPEAG</sequence>
<dbReference type="AlphaFoldDB" id="A0A9X2BXM9"/>
<name>A0A9X2BXM9_9PROT</name>
<dbReference type="Proteomes" id="UP001139516">
    <property type="component" value="Unassembled WGS sequence"/>
</dbReference>
<dbReference type="InterPro" id="IPR053855">
    <property type="entry name" value="DUF6931"/>
</dbReference>
<comment type="caution">
    <text evidence="2">The sequence shown here is derived from an EMBL/GenBank/DDBJ whole genome shotgun (WGS) entry which is preliminary data.</text>
</comment>
<proteinExistence type="predicted"/>
<organism evidence="2 3">
    <name type="scientific">Roseomonas acroporae</name>
    <dbReference type="NCBI Taxonomy" id="2937791"/>
    <lineage>
        <taxon>Bacteria</taxon>
        <taxon>Pseudomonadati</taxon>
        <taxon>Pseudomonadota</taxon>
        <taxon>Alphaproteobacteria</taxon>
        <taxon>Acetobacterales</taxon>
        <taxon>Roseomonadaceae</taxon>
        <taxon>Roseomonas</taxon>
    </lineage>
</organism>
<protein>
    <submittedName>
        <fullName evidence="2">Uncharacterized protein</fullName>
    </submittedName>
</protein>
<accession>A0A9X2BXM9</accession>
<feature type="region of interest" description="Disordered" evidence="1">
    <location>
        <begin position="1"/>
        <end position="22"/>
    </location>
</feature>
<reference evidence="2" key="1">
    <citation type="submission" date="2022-04" db="EMBL/GenBank/DDBJ databases">
        <title>Roseomonas acroporae sp. nov., isolated from coral Acropora digitifera.</title>
        <authorList>
            <person name="Sun H."/>
        </authorList>
    </citation>
    <scope>NUCLEOTIDE SEQUENCE</scope>
    <source>
        <strain evidence="2">NAR14</strain>
    </source>
</reference>
<evidence type="ECO:0000256" key="1">
    <source>
        <dbReference type="SAM" id="MobiDB-lite"/>
    </source>
</evidence>
<dbReference type="EMBL" id="JALPRX010000050">
    <property type="protein sequence ID" value="MCK8785130.1"/>
    <property type="molecule type" value="Genomic_DNA"/>
</dbReference>
<gene>
    <name evidence="2" type="ORF">M0638_12125</name>
</gene>
<evidence type="ECO:0000313" key="3">
    <source>
        <dbReference type="Proteomes" id="UP001139516"/>
    </source>
</evidence>
<dbReference type="Pfam" id="PF22011">
    <property type="entry name" value="DUF6931"/>
    <property type="match status" value="1"/>
</dbReference>
<keyword evidence="3" id="KW-1185">Reference proteome</keyword>
<dbReference type="RefSeq" id="WP_248667251.1">
    <property type="nucleotide sequence ID" value="NZ_JALPRX010000050.1"/>
</dbReference>